<comment type="caution">
    <text evidence="5">The sequence shown here is derived from an EMBL/GenBank/DDBJ whole genome shotgun (WGS) entry which is preliminary data.</text>
</comment>
<evidence type="ECO:0000313" key="5">
    <source>
        <dbReference type="EMBL" id="MFC3912657.1"/>
    </source>
</evidence>
<sequence>MRHHLDWSNYHDQGMGDAYADIPRLGGDFAKAVAVCIRSGVCEQLTSSGVMCPSYRLTPGEDNSPGGRVRLLKAALNHPDPHHWLQEPRLAQAMASCVGCKGCQRECENSLDMAAIRVEYLAQKGGHFRKAWRRRLLSRFPLWLWRWPWLGRLIRWRNRHPFLAVLGQWLLGIAADVVLPEPVATRDLPQASEPPGTGVPVLLWVDAFTALFDPQQVAQARRLLRQLGYAVHVLAPASGGRGFLDCGRAAYAQGEVALARRQLGQLLQALQPALVAGWPIIGLEPSALLMLRDESRQLCPEQAPALRSRARLLEEFLAHELQAGNIALPLSALARPLLVHGHCHQKAAGAMKSLRRLLRQIPALQVEFIEAACCGMAGTHGIESEHAAAGEAMARQVLIPVIESRPDAELLCTGMACRHQITRLTGRQPLTLVGLLARLYAGSD</sequence>
<dbReference type="Proteomes" id="UP001595692">
    <property type="component" value="Unassembled WGS sequence"/>
</dbReference>
<dbReference type="SUPFAM" id="SSF46548">
    <property type="entry name" value="alpha-helical ferredoxin"/>
    <property type="match status" value="1"/>
</dbReference>
<name>A0ABV8CKC1_9GAMM</name>
<keyword evidence="3" id="KW-0411">Iron-sulfur</keyword>
<reference evidence="6" key="1">
    <citation type="journal article" date="2019" name="Int. J. Syst. Evol. Microbiol.">
        <title>The Global Catalogue of Microorganisms (GCM) 10K type strain sequencing project: providing services to taxonomists for standard genome sequencing and annotation.</title>
        <authorList>
            <consortium name="The Broad Institute Genomics Platform"/>
            <consortium name="The Broad Institute Genome Sequencing Center for Infectious Disease"/>
            <person name="Wu L."/>
            <person name="Ma J."/>
        </authorList>
    </citation>
    <scope>NUCLEOTIDE SEQUENCE [LARGE SCALE GENOMIC DNA]</scope>
    <source>
        <strain evidence="6">CCUG 54939</strain>
    </source>
</reference>
<dbReference type="InterPro" id="IPR017896">
    <property type="entry name" value="4Fe4S_Fe-S-bd"/>
</dbReference>
<dbReference type="RefSeq" id="WP_377150793.1">
    <property type="nucleotide sequence ID" value="NZ_JBHSAF010000002.1"/>
</dbReference>
<dbReference type="Pfam" id="PF13183">
    <property type="entry name" value="Fer4_8"/>
    <property type="match status" value="1"/>
</dbReference>
<organism evidence="5 6">
    <name type="scientific">Pseudaeromonas sharmana</name>
    <dbReference type="NCBI Taxonomy" id="328412"/>
    <lineage>
        <taxon>Bacteria</taxon>
        <taxon>Pseudomonadati</taxon>
        <taxon>Pseudomonadota</taxon>
        <taxon>Gammaproteobacteria</taxon>
        <taxon>Aeromonadales</taxon>
        <taxon>Aeromonadaceae</taxon>
        <taxon>Pseudaeromonas</taxon>
    </lineage>
</organism>
<evidence type="ECO:0000313" key="6">
    <source>
        <dbReference type="Proteomes" id="UP001595692"/>
    </source>
</evidence>
<keyword evidence="6" id="KW-1185">Reference proteome</keyword>
<evidence type="ECO:0000256" key="1">
    <source>
        <dbReference type="ARBA" id="ARBA00022723"/>
    </source>
</evidence>
<dbReference type="InterPro" id="IPR017900">
    <property type="entry name" value="4Fe4S_Fe_S_CS"/>
</dbReference>
<gene>
    <name evidence="5" type="ORF">ACFOSS_04115</name>
</gene>
<accession>A0ABV8CKC1</accession>
<feature type="domain" description="4Fe-4S ferredoxin-type" evidence="4">
    <location>
        <begin position="34"/>
        <end position="110"/>
    </location>
</feature>
<dbReference type="EMBL" id="JBHSAF010000002">
    <property type="protein sequence ID" value="MFC3912657.1"/>
    <property type="molecule type" value="Genomic_DNA"/>
</dbReference>
<proteinExistence type="predicted"/>
<evidence type="ECO:0000256" key="3">
    <source>
        <dbReference type="ARBA" id="ARBA00023014"/>
    </source>
</evidence>
<keyword evidence="1" id="KW-0479">Metal-binding</keyword>
<keyword evidence="2" id="KW-0408">Iron</keyword>
<dbReference type="PANTHER" id="PTHR32479:SF19">
    <property type="entry name" value="ANAEROBIC GLYCEROL-3-PHOSPHATE DEHYDROGENASE SUBUNIT C"/>
    <property type="match status" value="1"/>
</dbReference>
<dbReference type="PROSITE" id="PS00198">
    <property type="entry name" value="4FE4S_FER_1"/>
    <property type="match status" value="1"/>
</dbReference>
<evidence type="ECO:0000256" key="2">
    <source>
        <dbReference type="ARBA" id="ARBA00023004"/>
    </source>
</evidence>
<protein>
    <submittedName>
        <fullName evidence="5">(Fe-S)-binding protein</fullName>
    </submittedName>
</protein>
<evidence type="ECO:0000259" key="4">
    <source>
        <dbReference type="Pfam" id="PF13183"/>
    </source>
</evidence>
<dbReference type="PANTHER" id="PTHR32479">
    <property type="entry name" value="GLYCOLATE OXIDASE IRON-SULFUR SUBUNIT"/>
    <property type="match status" value="1"/>
</dbReference>